<dbReference type="EC" id="3.1.1.-" evidence="10"/>
<dbReference type="HOGENOM" id="CLU_1749841_0_0_1"/>
<comment type="catalytic activity">
    <reaction evidence="9">
        <text>feruloyl-polysaccharide + H2O = ferulate + polysaccharide.</text>
        <dbReference type="EC" id="3.1.1.73"/>
    </reaction>
</comment>
<dbReference type="AlphaFoldDB" id="H0ED95"/>
<evidence type="ECO:0000256" key="9">
    <source>
        <dbReference type="ARBA" id="ARBA00034075"/>
    </source>
</evidence>
<keyword evidence="12" id="KW-1185">Reference proteome</keyword>
<keyword evidence="4" id="KW-0479">Metal-binding</keyword>
<keyword evidence="3" id="KW-0858">Xylan degradation</keyword>
<dbReference type="PANTHER" id="PTHR33938">
    <property type="entry name" value="FERULOYL ESTERASE B-RELATED"/>
    <property type="match status" value="1"/>
</dbReference>
<evidence type="ECO:0000256" key="7">
    <source>
        <dbReference type="ARBA" id="ARBA00022837"/>
    </source>
</evidence>
<keyword evidence="3" id="KW-0624">Polysaccharide degradation</keyword>
<reference evidence="11 12" key="1">
    <citation type="journal article" date="2012" name="Eukaryot. Cell">
        <title>Genome sequence of the fungus Glarea lozoyensis: the first genome sequence of a species from the Helotiaceae family.</title>
        <authorList>
            <person name="Youssar L."/>
            <person name="Gruening B.A."/>
            <person name="Erxleben A."/>
            <person name="Guenther S."/>
            <person name="Huettel W."/>
        </authorList>
    </citation>
    <scope>NUCLEOTIDE SEQUENCE [LARGE SCALE GENOMIC DNA]</scope>
    <source>
        <strain evidence="12">ATCC 74030 / MF5533</strain>
    </source>
</reference>
<comment type="similarity">
    <text evidence="1 10">Belongs to the tannase family.</text>
</comment>
<comment type="caution">
    <text evidence="11">The sequence shown here is derived from an EMBL/GenBank/DDBJ whole genome shotgun (WGS) entry which is preliminary data.</text>
</comment>
<evidence type="ECO:0000256" key="8">
    <source>
        <dbReference type="ARBA" id="ARBA00023157"/>
    </source>
</evidence>
<dbReference type="GO" id="GO:0030600">
    <property type="term" value="F:feruloyl esterase activity"/>
    <property type="evidence" value="ECO:0007669"/>
    <property type="project" value="UniProtKB-EC"/>
</dbReference>
<dbReference type="GO" id="GO:0045493">
    <property type="term" value="P:xylan catabolic process"/>
    <property type="evidence" value="ECO:0007669"/>
    <property type="project" value="UniProtKB-KW"/>
</dbReference>
<organism evidence="11 12">
    <name type="scientific">Glarea lozoyensis (strain ATCC 74030 / MF5533)</name>
    <dbReference type="NCBI Taxonomy" id="1104152"/>
    <lineage>
        <taxon>Eukaryota</taxon>
        <taxon>Fungi</taxon>
        <taxon>Dikarya</taxon>
        <taxon>Ascomycota</taxon>
        <taxon>Pezizomycotina</taxon>
        <taxon>Leotiomycetes</taxon>
        <taxon>Helotiales</taxon>
        <taxon>Helotiaceae</taxon>
        <taxon>Glarea</taxon>
    </lineage>
</organism>
<dbReference type="Gene3D" id="3.40.50.1820">
    <property type="entry name" value="alpha/beta hydrolase"/>
    <property type="match status" value="1"/>
</dbReference>
<sequence>MSLKTTHTAPFYSKTILKSYYLGCSGGGRQGLKAAEKYPRDFDGIVIGAPALNFNYLSSWLYQAMQPGSEILAADRLYAGLPFPYSLEWFRYVVHQDPAWDPQNFSDVDIILAQDLNPFNIMTYPRDLDSFRQKKSPGWHIVTLDPALG</sequence>
<keyword evidence="6 10" id="KW-0378">Hydrolase</keyword>
<dbReference type="InterPro" id="IPR011118">
    <property type="entry name" value="Tannase/feruloyl_esterase"/>
</dbReference>
<evidence type="ECO:0000256" key="3">
    <source>
        <dbReference type="ARBA" id="ARBA00022651"/>
    </source>
</evidence>
<evidence type="ECO:0000256" key="4">
    <source>
        <dbReference type="ARBA" id="ARBA00022723"/>
    </source>
</evidence>
<accession>H0ED95</accession>
<keyword evidence="8" id="KW-1015">Disulfide bond</keyword>
<protein>
    <recommendedName>
        <fullName evidence="10">Carboxylic ester hydrolase</fullName>
        <ecNumber evidence="10">3.1.1.-</ecNumber>
    </recommendedName>
</protein>
<evidence type="ECO:0000313" key="12">
    <source>
        <dbReference type="Proteomes" id="UP000005446"/>
    </source>
</evidence>
<proteinExistence type="inferred from homology"/>
<gene>
    <name evidence="11" type="ORF">M7I_0399</name>
</gene>
<dbReference type="Proteomes" id="UP000005446">
    <property type="component" value="Unassembled WGS sequence"/>
</dbReference>
<evidence type="ECO:0000256" key="10">
    <source>
        <dbReference type="RuleBase" id="RU361238"/>
    </source>
</evidence>
<dbReference type="GO" id="GO:0046872">
    <property type="term" value="F:metal ion binding"/>
    <property type="evidence" value="ECO:0007669"/>
    <property type="project" value="UniProtKB-KW"/>
</dbReference>
<keyword evidence="7" id="KW-0106">Calcium</keyword>
<dbReference type="InParanoid" id="H0ED95"/>
<evidence type="ECO:0000256" key="1">
    <source>
        <dbReference type="ARBA" id="ARBA00006249"/>
    </source>
</evidence>
<evidence type="ECO:0000256" key="6">
    <source>
        <dbReference type="ARBA" id="ARBA00022801"/>
    </source>
</evidence>
<keyword evidence="3" id="KW-0119">Carbohydrate metabolism</keyword>
<name>H0ED95_GLAL7</name>
<keyword evidence="5" id="KW-0732">Signal</keyword>
<dbReference type="OrthoDB" id="3039123at2759"/>
<dbReference type="InterPro" id="IPR029058">
    <property type="entry name" value="AB_hydrolase_fold"/>
</dbReference>
<dbReference type="PANTHER" id="PTHR33938:SF15">
    <property type="entry name" value="FERULOYL ESTERASE B-RELATED"/>
    <property type="match status" value="1"/>
</dbReference>
<dbReference type="EMBL" id="AGUE01000007">
    <property type="protein sequence ID" value="EHL03458.1"/>
    <property type="molecule type" value="Genomic_DNA"/>
</dbReference>
<evidence type="ECO:0000313" key="11">
    <source>
        <dbReference type="EMBL" id="EHL03458.1"/>
    </source>
</evidence>
<evidence type="ECO:0000256" key="5">
    <source>
        <dbReference type="ARBA" id="ARBA00022729"/>
    </source>
</evidence>
<dbReference type="SUPFAM" id="SSF53474">
    <property type="entry name" value="alpha/beta-Hydrolases"/>
    <property type="match status" value="1"/>
</dbReference>
<evidence type="ECO:0000256" key="2">
    <source>
        <dbReference type="ARBA" id="ARBA00022487"/>
    </source>
</evidence>
<keyword evidence="2" id="KW-0719">Serine esterase</keyword>
<dbReference type="Pfam" id="PF07519">
    <property type="entry name" value="Tannase"/>
    <property type="match status" value="1"/>
</dbReference>